<reference evidence="1" key="1">
    <citation type="journal article" date="2014" name="Int. J. Syst. Evol. Microbiol.">
        <title>Complete genome sequence of Corynebacterium casei LMG S-19264T (=DSM 44701T), isolated from a smear-ripened cheese.</title>
        <authorList>
            <consortium name="US DOE Joint Genome Institute (JGI-PGF)"/>
            <person name="Walter F."/>
            <person name="Albersmeier A."/>
            <person name="Kalinowski J."/>
            <person name="Ruckert C."/>
        </authorList>
    </citation>
    <scope>NUCLEOTIDE SEQUENCE</scope>
    <source>
        <strain evidence="1">JCM 17251</strain>
    </source>
</reference>
<name>A0A917Y2D5_9BACI</name>
<dbReference type="InterPro" id="IPR029062">
    <property type="entry name" value="Class_I_gatase-like"/>
</dbReference>
<keyword evidence="1" id="KW-0378">Hydrolase</keyword>
<dbReference type="GO" id="GO:0006598">
    <property type="term" value="P:polyamine catabolic process"/>
    <property type="evidence" value="ECO:0007669"/>
    <property type="project" value="TreeGrafter"/>
</dbReference>
<dbReference type="PANTHER" id="PTHR43235:SF1">
    <property type="entry name" value="GLUTAMINE AMIDOTRANSFERASE PB2B2.05-RELATED"/>
    <property type="match status" value="1"/>
</dbReference>
<dbReference type="Proteomes" id="UP000624041">
    <property type="component" value="Unassembled WGS sequence"/>
</dbReference>
<dbReference type="InterPro" id="IPR011697">
    <property type="entry name" value="Peptidase_C26"/>
</dbReference>
<protein>
    <submittedName>
        <fullName evidence="1">Gamma-glutamyl-gamma-aminobutyrate hydrolase</fullName>
    </submittedName>
</protein>
<proteinExistence type="predicted"/>
<comment type="caution">
    <text evidence="1">The sequence shown here is derived from an EMBL/GenBank/DDBJ whole genome shotgun (WGS) entry which is preliminary data.</text>
</comment>
<dbReference type="GO" id="GO:0033969">
    <property type="term" value="F:gamma-glutamyl-gamma-aminobutyrate hydrolase activity"/>
    <property type="evidence" value="ECO:0007669"/>
    <property type="project" value="TreeGrafter"/>
</dbReference>
<dbReference type="AlphaFoldDB" id="A0A917Y2D5"/>
<dbReference type="GO" id="GO:0005829">
    <property type="term" value="C:cytosol"/>
    <property type="evidence" value="ECO:0007669"/>
    <property type="project" value="TreeGrafter"/>
</dbReference>
<evidence type="ECO:0000313" key="1">
    <source>
        <dbReference type="EMBL" id="GGN62345.1"/>
    </source>
</evidence>
<accession>A0A917Y2D5</accession>
<dbReference type="PROSITE" id="PS51273">
    <property type="entry name" value="GATASE_TYPE_1"/>
    <property type="match status" value="1"/>
</dbReference>
<dbReference type="Pfam" id="PF07722">
    <property type="entry name" value="Peptidase_C26"/>
    <property type="match status" value="1"/>
</dbReference>
<gene>
    <name evidence="1" type="ORF">GCM10007971_28170</name>
</gene>
<organism evidence="1 2">
    <name type="scientific">Oceanobacillus indicireducens</name>
    <dbReference type="NCBI Taxonomy" id="1004261"/>
    <lineage>
        <taxon>Bacteria</taxon>
        <taxon>Bacillati</taxon>
        <taxon>Bacillota</taxon>
        <taxon>Bacilli</taxon>
        <taxon>Bacillales</taxon>
        <taxon>Bacillaceae</taxon>
        <taxon>Oceanobacillus</taxon>
    </lineage>
</organism>
<dbReference type="EMBL" id="BMOS01000023">
    <property type="protein sequence ID" value="GGN62345.1"/>
    <property type="molecule type" value="Genomic_DNA"/>
</dbReference>
<sequence length="241" mass="27117">MRPLIGVVPGMELNEKHYKITKNNMLAIEQAGGIPLVMPYLTNSDMIDELIERIDGLFLTGGDDIDPIYFNEEPHLNLGPFIPERDAFEMKITREILAKDKPVFGVCKGAQMLNLAADGDMYQDICGQLKGELIQHSQKAANYAPIHAVELMKGSLIYRLAEEKTIRVNSYHHQANRKPGKHFIISGKARDGVVEVVESTVHRFALGVQWHPEHMKDPVSKKIFRGFVAACEEGKREKKKA</sequence>
<evidence type="ECO:0000313" key="2">
    <source>
        <dbReference type="Proteomes" id="UP000624041"/>
    </source>
</evidence>
<keyword evidence="2" id="KW-1185">Reference proteome</keyword>
<dbReference type="InterPro" id="IPR044668">
    <property type="entry name" value="PuuD-like"/>
</dbReference>
<dbReference type="PANTHER" id="PTHR43235">
    <property type="entry name" value="GLUTAMINE AMIDOTRANSFERASE PB2B2.05-RELATED"/>
    <property type="match status" value="1"/>
</dbReference>
<dbReference type="SUPFAM" id="SSF52317">
    <property type="entry name" value="Class I glutamine amidotransferase-like"/>
    <property type="match status" value="1"/>
</dbReference>
<dbReference type="CDD" id="cd01745">
    <property type="entry name" value="GATase1_2"/>
    <property type="match status" value="1"/>
</dbReference>
<reference evidence="1" key="2">
    <citation type="submission" date="2020-09" db="EMBL/GenBank/DDBJ databases">
        <authorList>
            <person name="Sun Q."/>
            <person name="Ohkuma M."/>
        </authorList>
    </citation>
    <scope>NUCLEOTIDE SEQUENCE</scope>
    <source>
        <strain evidence="1">JCM 17251</strain>
    </source>
</reference>
<dbReference type="Gene3D" id="3.40.50.880">
    <property type="match status" value="1"/>
</dbReference>